<keyword evidence="2" id="KW-1185">Reference proteome</keyword>
<dbReference type="EMBL" id="CAJZBQ010000030">
    <property type="protein sequence ID" value="CAG9322077.1"/>
    <property type="molecule type" value="Genomic_DNA"/>
</dbReference>
<reference evidence="1" key="1">
    <citation type="submission" date="2021-09" db="EMBL/GenBank/DDBJ databases">
        <authorList>
            <consortium name="AG Swart"/>
            <person name="Singh M."/>
            <person name="Singh A."/>
            <person name="Seah K."/>
            <person name="Emmerich C."/>
        </authorList>
    </citation>
    <scope>NUCLEOTIDE SEQUENCE</scope>
    <source>
        <strain evidence="1">ATCC30299</strain>
    </source>
</reference>
<dbReference type="FunFam" id="3.40.50.720:FF:000084">
    <property type="entry name" value="Short-chain dehydrogenase reductase"/>
    <property type="match status" value="1"/>
</dbReference>
<comment type="caution">
    <text evidence="1">The sequence shown here is derived from an EMBL/GenBank/DDBJ whole genome shotgun (WGS) entry which is preliminary data.</text>
</comment>
<dbReference type="PRINTS" id="PR00080">
    <property type="entry name" value="SDRFAMILY"/>
</dbReference>
<name>A0AAU9J9J6_9CILI</name>
<evidence type="ECO:0000313" key="2">
    <source>
        <dbReference type="Proteomes" id="UP001162131"/>
    </source>
</evidence>
<evidence type="ECO:0000313" key="1">
    <source>
        <dbReference type="EMBL" id="CAG9322077.1"/>
    </source>
</evidence>
<organism evidence="1 2">
    <name type="scientific">Blepharisma stoltei</name>
    <dbReference type="NCBI Taxonomy" id="1481888"/>
    <lineage>
        <taxon>Eukaryota</taxon>
        <taxon>Sar</taxon>
        <taxon>Alveolata</taxon>
        <taxon>Ciliophora</taxon>
        <taxon>Postciliodesmatophora</taxon>
        <taxon>Heterotrichea</taxon>
        <taxon>Heterotrichida</taxon>
        <taxon>Blepharismidae</taxon>
        <taxon>Blepharisma</taxon>
    </lineage>
</organism>
<dbReference type="InterPro" id="IPR002347">
    <property type="entry name" value="SDR_fam"/>
</dbReference>
<proteinExistence type="predicted"/>
<dbReference type="InterPro" id="IPR036291">
    <property type="entry name" value="NAD(P)-bd_dom_sf"/>
</dbReference>
<dbReference type="PANTHER" id="PTHR43975">
    <property type="entry name" value="ZGC:101858"/>
    <property type="match status" value="1"/>
</dbReference>
<dbReference type="PANTHER" id="PTHR43975:SF2">
    <property type="entry name" value="EG:BACR7A4.14 PROTEIN-RELATED"/>
    <property type="match status" value="1"/>
</dbReference>
<gene>
    <name evidence="1" type="ORF">BSTOLATCC_MIC30458</name>
</gene>
<accession>A0AAU9J9J6</accession>
<dbReference type="AlphaFoldDB" id="A0AAU9J9J6"/>
<dbReference type="Pfam" id="PF13561">
    <property type="entry name" value="adh_short_C2"/>
    <property type="match status" value="1"/>
</dbReference>
<dbReference type="PRINTS" id="PR00081">
    <property type="entry name" value="GDHRDH"/>
</dbReference>
<dbReference type="Proteomes" id="UP001162131">
    <property type="component" value="Unassembled WGS sequence"/>
</dbReference>
<dbReference type="Gene3D" id="3.40.50.720">
    <property type="entry name" value="NAD(P)-binding Rossmann-like Domain"/>
    <property type="match status" value="1"/>
</dbReference>
<sequence length="411" mass="45224">MSSPQLWTGFQALGIQVAQNAIQKRYFALKRVLITGASSGIGKACAIWLLNQGARVALIGRDLEELEKIGHQFPNQAVAIQCDLAIDRQQYDMVLSAVETFGGLDILINAAGIIFENDLESTYPQDHDYIIDINLRAVYHIIHMCQSFLEKSRGCIVNLSCEWGNRPQQGMISNCMSKSGLEMLTKCLALELAPVRVNAVAPGFTCTNLFKYAGLTPHEVSVLKSRMMKTNPMKKVANPDDIVKAIIFLCSKRAANITGQILKVDGGQNLTSSITIDWHDTITMNAKFAATGTQPIPRLVDWARKEARKFQGEEIHDEDWVREHESKSNWSTNLADAHIKVTDNYSKLEKTENILSNLEEQKDENGTIYTAENPKAARMIGARQTVGPKSGAVVGGNLLGVGLGAPRLTSP</sequence>
<dbReference type="SUPFAM" id="SSF51735">
    <property type="entry name" value="NAD(P)-binding Rossmann-fold domains"/>
    <property type="match status" value="1"/>
</dbReference>
<protein>
    <submittedName>
        <fullName evidence="1">Uncharacterized protein</fullName>
    </submittedName>
</protein>